<dbReference type="OrthoDB" id="9772736at2"/>
<reference evidence="7 8" key="1">
    <citation type="submission" date="2018-02" db="EMBL/GenBank/DDBJ databases">
        <title>Genomic Encyclopedia of Archaeal and Bacterial Type Strains, Phase II (KMG-II): from individual species to whole genera.</title>
        <authorList>
            <person name="Goeker M."/>
        </authorList>
    </citation>
    <scope>NUCLEOTIDE SEQUENCE [LARGE SCALE GENOMIC DNA]</scope>
    <source>
        <strain evidence="7 8">DSM 3808</strain>
    </source>
</reference>
<evidence type="ECO:0000256" key="1">
    <source>
        <dbReference type="ARBA" id="ARBA00001917"/>
    </source>
</evidence>
<sequence>MNKLFNSMKIRNLEVKNRIAVPPMVIYNRTDDTGYVTDIQVEHYRKIAQGGPGLIIQEATCVEKDGRLCDSQIGIWEDGQIEGLKRITNAVHETGTPIFVQIHHGGVFGFMEETVCPSDIQCMVKGTMKKSRALTGLELHRIQNSFADAAERAYKAGYDGVELHGCHNYLISQFLNSRVNVRNDEYGNNPALFALEIIREIRKRTPDSFVVGMRLGAFEPTLADGIDHALIFQAEGIDFLNISFGFMQLSDPFKPDSYPFTDLIYGAQEIRKQVSVPVFTVGEIISPEQADEILTATGVDMVDIGRGTLVNPNWANDARNGKDTGACLHCKICMWRINPEKCPGRIRYERNNK</sequence>
<dbReference type="SUPFAM" id="SSF51395">
    <property type="entry name" value="FMN-linked oxidoreductases"/>
    <property type="match status" value="1"/>
</dbReference>
<keyword evidence="2" id="KW-0285">Flavoprotein</keyword>
<dbReference type="AlphaFoldDB" id="A0A2S6HV99"/>
<dbReference type="GO" id="GO:0010181">
    <property type="term" value="F:FMN binding"/>
    <property type="evidence" value="ECO:0007669"/>
    <property type="project" value="InterPro"/>
</dbReference>
<dbReference type="GO" id="GO:0003959">
    <property type="term" value="F:NADPH dehydrogenase activity"/>
    <property type="evidence" value="ECO:0007669"/>
    <property type="project" value="InterPro"/>
</dbReference>
<dbReference type="GO" id="GO:0050661">
    <property type="term" value="F:NADP binding"/>
    <property type="evidence" value="ECO:0007669"/>
    <property type="project" value="InterPro"/>
</dbReference>
<accession>A0A2S6HV99</accession>
<comment type="cofactor">
    <cofactor evidence="1">
        <name>FMN</name>
        <dbReference type="ChEBI" id="CHEBI:58210"/>
    </cofactor>
</comment>
<proteinExistence type="predicted"/>
<protein>
    <submittedName>
        <fullName evidence="7">2,4-dienoyl-CoA reductase-like NADH-dependent reductase (Old Yellow Enzyme family)</fullName>
    </submittedName>
</protein>
<organism evidence="7 8">
    <name type="scientific">Lacrimispora xylanisolvens</name>
    <dbReference type="NCBI Taxonomy" id="384636"/>
    <lineage>
        <taxon>Bacteria</taxon>
        <taxon>Bacillati</taxon>
        <taxon>Bacillota</taxon>
        <taxon>Clostridia</taxon>
        <taxon>Lachnospirales</taxon>
        <taxon>Lachnospiraceae</taxon>
        <taxon>Lacrimispora</taxon>
    </lineage>
</organism>
<evidence type="ECO:0000313" key="7">
    <source>
        <dbReference type="EMBL" id="PPK81805.1"/>
    </source>
</evidence>
<dbReference type="InterPro" id="IPR001155">
    <property type="entry name" value="OxRdtase_FMN_N"/>
</dbReference>
<dbReference type="Gene3D" id="3.20.20.70">
    <property type="entry name" value="Aldolase class I"/>
    <property type="match status" value="1"/>
</dbReference>
<evidence type="ECO:0000256" key="4">
    <source>
        <dbReference type="ARBA" id="ARBA00022857"/>
    </source>
</evidence>
<feature type="domain" description="NADH:flavin oxidoreductase/NADH oxidase N-terminal" evidence="6">
    <location>
        <begin position="3"/>
        <end position="321"/>
    </location>
</feature>
<evidence type="ECO:0000256" key="2">
    <source>
        <dbReference type="ARBA" id="ARBA00022630"/>
    </source>
</evidence>
<evidence type="ECO:0000259" key="6">
    <source>
        <dbReference type="Pfam" id="PF00724"/>
    </source>
</evidence>
<dbReference type="InterPro" id="IPR044152">
    <property type="entry name" value="YqjM-like"/>
</dbReference>
<dbReference type="CDD" id="cd02803">
    <property type="entry name" value="OYE_like_FMN_family"/>
    <property type="match status" value="1"/>
</dbReference>
<keyword evidence="4" id="KW-0521">NADP</keyword>
<dbReference type="EMBL" id="PTJA01000003">
    <property type="protein sequence ID" value="PPK81805.1"/>
    <property type="molecule type" value="Genomic_DNA"/>
</dbReference>
<name>A0A2S6HV99_9FIRM</name>
<keyword evidence="3" id="KW-0288">FMN</keyword>
<comment type="caution">
    <text evidence="7">The sequence shown here is derived from an EMBL/GenBank/DDBJ whole genome shotgun (WGS) entry which is preliminary data.</text>
</comment>
<keyword evidence="5" id="KW-0560">Oxidoreductase</keyword>
<dbReference type="Proteomes" id="UP000237749">
    <property type="component" value="Unassembled WGS sequence"/>
</dbReference>
<keyword evidence="8" id="KW-1185">Reference proteome</keyword>
<dbReference type="InterPro" id="IPR013785">
    <property type="entry name" value="Aldolase_TIM"/>
</dbReference>
<dbReference type="PANTHER" id="PTHR43303">
    <property type="entry name" value="NADPH DEHYDROGENASE C23G7.10C-RELATED"/>
    <property type="match status" value="1"/>
</dbReference>
<evidence type="ECO:0000313" key="8">
    <source>
        <dbReference type="Proteomes" id="UP000237749"/>
    </source>
</evidence>
<dbReference type="RefSeq" id="WP_104435703.1">
    <property type="nucleotide sequence ID" value="NZ_PTJA01000003.1"/>
</dbReference>
<evidence type="ECO:0000256" key="5">
    <source>
        <dbReference type="ARBA" id="ARBA00023002"/>
    </source>
</evidence>
<dbReference type="Pfam" id="PF00724">
    <property type="entry name" value="Oxidored_FMN"/>
    <property type="match status" value="1"/>
</dbReference>
<gene>
    <name evidence="7" type="ORF">BXY41_10311</name>
</gene>
<dbReference type="PANTHER" id="PTHR43303:SF4">
    <property type="entry name" value="NADPH DEHYDROGENASE C23G7.10C-RELATED"/>
    <property type="match status" value="1"/>
</dbReference>
<evidence type="ECO:0000256" key="3">
    <source>
        <dbReference type="ARBA" id="ARBA00022643"/>
    </source>
</evidence>